<gene>
    <name evidence="7" type="ORF">AMTR_s00146p00077020</name>
</gene>
<dbReference type="GO" id="GO:0003677">
    <property type="term" value="F:DNA binding"/>
    <property type="evidence" value="ECO:0000318"/>
    <property type="project" value="GO_Central"/>
</dbReference>
<evidence type="ECO:0008006" key="9">
    <source>
        <dbReference type="Google" id="ProtNLM"/>
    </source>
</evidence>
<dbReference type="PANTHER" id="PTHR14369:SF0">
    <property type="entry name" value="SURFEIT LOCUS PROTEIN 6"/>
    <property type="match status" value="1"/>
</dbReference>
<dbReference type="Pfam" id="PF15459">
    <property type="entry name" value="RRP14"/>
    <property type="match status" value="1"/>
</dbReference>
<dbReference type="InterPro" id="IPR029188">
    <property type="entry name" value="Rrp14_N"/>
</dbReference>
<name>W1PB69_AMBTC</name>
<dbReference type="STRING" id="13333.W1PB69"/>
<dbReference type="KEGG" id="atr:18433020"/>
<keyword evidence="3" id="KW-0539">Nucleus</keyword>
<proteinExistence type="inferred from homology"/>
<feature type="region of interest" description="Disordered" evidence="4">
    <location>
        <begin position="54"/>
        <end position="195"/>
    </location>
</feature>
<evidence type="ECO:0000313" key="7">
    <source>
        <dbReference type="EMBL" id="ERN04856.1"/>
    </source>
</evidence>
<feature type="compositionally biased region" description="Basic and acidic residues" evidence="4">
    <location>
        <begin position="108"/>
        <end position="175"/>
    </location>
</feature>
<feature type="compositionally biased region" description="Basic and acidic residues" evidence="4">
    <location>
        <begin position="58"/>
        <end position="76"/>
    </location>
</feature>
<dbReference type="Pfam" id="PF04935">
    <property type="entry name" value="SURF6"/>
    <property type="match status" value="1"/>
</dbReference>
<evidence type="ECO:0000256" key="4">
    <source>
        <dbReference type="SAM" id="MobiDB-lite"/>
    </source>
</evidence>
<dbReference type="PANTHER" id="PTHR14369">
    <property type="entry name" value="SURFEIT LOCUS PROTEIN 6"/>
    <property type="match status" value="1"/>
</dbReference>
<protein>
    <recommendedName>
        <fullName evidence="9">Ribosomal RNA-processing protein 14/surfeit locus protein 6 C-terminal domain-containing protein</fullName>
    </recommendedName>
</protein>
<organism evidence="7 8">
    <name type="scientific">Amborella trichopoda</name>
    <dbReference type="NCBI Taxonomy" id="13333"/>
    <lineage>
        <taxon>Eukaryota</taxon>
        <taxon>Viridiplantae</taxon>
        <taxon>Streptophyta</taxon>
        <taxon>Embryophyta</taxon>
        <taxon>Tracheophyta</taxon>
        <taxon>Spermatophyta</taxon>
        <taxon>Magnoliopsida</taxon>
        <taxon>Amborellales</taxon>
        <taxon>Amborellaceae</taxon>
        <taxon>Amborella</taxon>
    </lineage>
</organism>
<evidence type="ECO:0000256" key="1">
    <source>
        <dbReference type="ARBA" id="ARBA00004123"/>
    </source>
</evidence>
<evidence type="ECO:0000259" key="6">
    <source>
        <dbReference type="Pfam" id="PF15459"/>
    </source>
</evidence>
<feature type="domain" description="Ribosomal RNA-processing protein 14/surfeit locus protein 6 C-terminal" evidence="5">
    <location>
        <begin position="136"/>
        <end position="316"/>
    </location>
</feature>
<evidence type="ECO:0000313" key="8">
    <source>
        <dbReference type="Proteomes" id="UP000017836"/>
    </source>
</evidence>
<dbReference type="InterPro" id="IPR007019">
    <property type="entry name" value="SURF6"/>
</dbReference>
<dbReference type="Proteomes" id="UP000017836">
    <property type="component" value="Unassembled WGS sequence"/>
</dbReference>
<feature type="domain" description="Ribosomal RNA-processing protein 14 N-terminal" evidence="6">
    <location>
        <begin position="17"/>
        <end position="77"/>
    </location>
</feature>
<sequence>MEVLRTHSPNSDLKALIHENSLFFERLVELIPARFYLPNEDSEKKWFQGLSKAAKASAKKETKENIKKARRARLDPEASATTLDLLKQRIEKEKTENASEKDDEDEEGPVKKAEVKDDKSVTYEDLRERLHRRIEELRAQRNAGDKKPNAQKKEKRKNSGEGKRKWTQEQEDKSIKSNTQDGESSKKKKKASGDYAFTHVKIGSGEEQNKKKMKISKEQALVRAKKLEEAVKDPIRGPNVASKHSWGAAAKRAAGIKVHDDPKLIKQSIKKEKKRQQKNVQKWKGRLEARDKIVDAKQQTRANNIAQRAQEKKKRRIEKREKKLLRPGFEGRKVGFINK</sequence>
<dbReference type="AlphaFoldDB" id="W1PB69"/>
<dbReference type="GO" id="GO:0003723">
    <property type="term" value="F:RNA binding"/>
    <property type="evidence" value="ECO:0000318"/>
    <property type="project" value="GO_Central"/>
</dbReference>
<dbReference type="OMA" id="QKKRTDN"/>
<dbReference type="GO" id="GO:0042274">
    <property type="term" value="P:ribosomal small subunit biogenesis"/>
    <property type="evidence" value="ECO:0000318"/>
    <property type="project" value="GO_Central"/>
</dbReference>
<comment type="similarity">
    <text evidence="2">Belongs to the SURF6 family.</text>
</comment>
<dbReference type="eggNOG" id="KOG2885">
    <property type="taxonomic scope" value="Eukaryota"/>
</dbReference>
<dbReference type="Gramene" id="ERN04856">
    <property type="protein sequence ID" value="ERN04856"/>
    <property type="gene ID" value="AMTR_s00146p00077020"/>
</dbReference>
<evidence type="ECO:0000259" key="5">
    <source>
        <dbReference type="Pfam" id="PF04935"/>
    </source>
</evidence>
<feature type="region of interest" description="Disordered" evidence="4">
    <location>
        <begin position="235"/>
        <end position="261"/>
    </location>
</feature>
<comment type="subcellular location">
    <subcellularLocation>
        <location evidence="1">Nucleus</location>
    </subcellularLocation>
</comment>
<dbReference type="EMBL" id="KI394155">
    <property type="protein sequence ID" value="ERN04856.1"/>
    <property type="molecule type" value="Genomic_DNA"/>
</dbReference>
<dbReference type="OrthoDB" id="444809at2759"/>
<reference evidence="8" key="1">
    <citation type="journal article" date="2013" name="Science">
        <title>The Amborella genome and the evolution of flowering plants.</title>
        <authorList>
            <consortium name="Amborella Genome Project"/>
        </authorList>
    </citation>
    <scope>NUCLEOTIDE SEQUENCE [LARGE SCALE GENOMIC DNA]</scope>
</reference>
<dbReference type="HOGENOM" id="CLU_029148_0_0_1"/>
<keyword evidence="8" id="KW-1185">Reference proteome</keyword>
<evidence type="ECO:0000256" key="2">
    <source>
        <dbReference type="ARBA" id="ARBA00005904"/>
    </source>
</evidence>
<dbReference type="InterPro" id="IPR029190">
    <property type="entry name" value="Rrp14/SURF6_C"/>
</dbReference>
<dbReference type="GO" id="GO:0042273">
    <property type="term" value="P:ribosomal large subunit biogenesis"/>
    <property type="evidence" value="ECO:0000318"/>
    <property type="project" value="GO_Central"/>
</dbReference>
<feature type="compositionally biased region" description="Basic and acidic residues" evidence="4">
    <location>
        <begin position="86"/>
        <end position="100"/>
    </location>
</feature>
<dbReference type="GO" id="GO:0005730">
    <property type="term" value="C:nucleolus"/>
    <property type="evidence" value="ECO:0000318"/>
    <property type="project" value="GO_Central"/>
</dbReference>
<accession>W1PB69</accession>
<evidence type="ECO:0000256" key="3">
    <source>
        <dbReference type="ARBA" id="ARBA00023242"/>
    </source>
</evidence>